<feature type="domain" description="Ig-like" evidence="1">
    <location>
        <begin position="441"/>
        <end position="521"/>
    </location>
</feature>
<dbReference type="Gene3D" id="2.60.40.10">
    <property type="entry name" value="Immunoglobulins"/>
    <property type="match status" value="1"/>
</dbReference>
<sequence length="685" mass="73853">MVAFCFKEQFSQRKHSIAKTVQPLLLLCLLLFISFSSAGQFISRGDASQISSTCYRITPDVSSRFGTIWWKDKIDLTQPFEVSFIIFLGSKDGDGADGIAFVFQNDPRGMDARGSSGSGLGFGYDEFNPNAGQAISPSVGIEFDTFDNTSITGGVSVTGDIPQDHTTVVYDGKVSTPKLPPVFIDPDNANVEDNRCHTYKITWNPATKELQLFFDGKRRFSHQDDLVKNVFAGAKEVYYGFTGSTGGFQNEQTICIIDPASKPEARNDQGQAQPLKPATLPVMQNDLHTKNEPIRVTRVVTPPLHGTTTIFENQVIYTANRGYTGADTFVYEVCESASDQCYTKCATATVTMQVACPPMATPTLQANGALVICAGSKTQLTATQGENYMYQWRRNGQAVGGLVSTNTLEVQEAGQYSADVLNACGALLTTNNLTVTVKALPLAPSVTSATNCGPGSVTLKAESSTAVEAFRWYDAASATVPLQESPIGIFKTPDLVKSTTYYVSVVQNGCEGPRAPVEAIIQALPLIQAGPDVTINLGQSTELQASGGVSYSWQPSMGLSNTSGATTKAQPQETTTYTVTAQDAQGCENQATVTVTVTKNVVIPTAFSPNGDGTNETWEITNIFSYPNATLRVFDRWGGNVFESKGYRNDWNGTQKGKPLPVGTYFYHLNLDQGRTLTGSVSIVR</sequence>
<dbReference type="PANTHER" id="PTHR32401:SF48">
    <property type="entry name" value="LEGUME LECTIN DOMAIN-CONTAINING PROTEIN"/>
    <property type="match status" value="1"/>
</dbReference>
<dbReference type="InterPro" id="IPR044023">
    <property type="entry name" value="Ig_7"/>
</dbReference>
<dbReference type="Pfam" id="PF17963">
    <property type="entry name" value="Big_9"/>
    <property type="match status" value="1"/>
</dbReference>
<protein>
    <submittedName>
        <fullName evidence="2">T9SS type B sorting domain-containing protein</fullName>
    </submittedName>
</protein>
<name>A0A5B6TIE7_9BACT</name>
<dbReference type="OrthoDB" id="1521709at2"/>
<dbReference type="Proteomes" id="UP000324133">
    <property type="component" value="Unassembled WGS sequence"/>
</dbReference>
<organism evidence="2 3">
    <name type="scientific">Rufibacter hautae</name>
    <dbReference type="NCBI Taxonomy" id="2595005"/>
    <lineage>
        <taxon>Bacteria</taxon>
        <taxon>Pseudomonadati</taxon>
        <taxon>Bacteroidota</taxon>
        <taxon>Cytophagia</taxon>
        <taxon>Cytophagales</taxon>
        <taxon>Hymenobacteraceae</taxon>
        <taxon>Rufibacter</taxon>
    </lineage>
</organism>
<dbReference type="Pfam" id="PF19081">
    <property type="entry name" value="Ig_7"/>
    <property type="match status" value="1"/>
</dbReference>
<comment type="caution">
    <text evidence="2">The sequence shown here is derived from an EMBL/GenBank/DDBJ whole genome shotgun (WGS) entry which is preliminary data.</text>
</comment>
<dbReference type="InterPro" id="IPR013783">
    <property type="entry name" value="Ig-like_fold"/>
</dbReference>
<proteinExistence type="predicted"/>
<accession>A0A5B6TIE7</accession>
<dbReference type="GO" id="GO:0005975">
    <property type="term" value="P:carbohydrate metabolic process"/>
    <property type="evidence" value="ECO:0007669"/>
    <property type="project" value="UniProtKB-ARBA"/>
</dbReference>
<dbReference type="InterPro" id="IPR056573">
    <property type="entry name" value="Lectin_L-type_dom"/>
</dbReference>
<dbReference type="InterPro" id="IPR050258">
    <property type="entry name" value="Leguminous_Lectin"/>
</dbReference>
<dbReference type="Pfam" id="PF18483">
    <property type="entry name" value="Lectin_L-type_dom"/>
    <property type="match status" value="1"/>
</dbReference>
<dbReference type="AlphaFoldDB" id="A0A5B6TIE7"/>
<gene>
    <name evidence="2" type="ORF">FOA19_00235</name>
</gene>
<dbReference type="Gene3D" id="2.60.40.3440">
    <property type="match status" value="1"/>
</dbReference>
<dbReference type="InterPro" id="IPR013320">
    <property type="entry name" value="ConA-like_dom_sf"/>
</dbReference>
<dbReference type="SUPFAM" id="SSF49899">
    <property type="entry name" value="Concanavalin A-like lectins/glucanases"/>
    <property type="match status" value="1"/>
</dbReference>
<dbReference type="NCBIfam" id="TIGR04131">
    <property type="entry name" value="Bac_Flav_CTERM"/>
    <property type="match status" value="1"/>
</dbReference>
<evidence type="ECO:0000313" key="3">
    <source>
        <dbReference type="Proteomes" id="UP000324133"/>
    </source>
</evidence>
<reference evidence="2 3" key="1">
    <citation type="submission" date="2019-07" db="EMBL/GenBank/DDBJ databases">
        <title>Rufibacter sp. nov., isolated from lake sediment.</title>
        <authorList>
            <person name="Qu J.-H."/>
        </authorList>
    </citation>
    <scope>NUCLEOTIDE SEQUENCE [LARGE SCALE GENOMIC DNA]</scope>
    <source>
        <strain evidence="2 3">NBS58-1</strain>
    </source>
</reference>
<dbReference type="InterPro" id="IPR026341">
    <property type="entry name" value="T9SS_type_B"/>
</dbReference>
<evidence type="ECO:0000313" key="2">
    <source>
        <dbReference type="EMBL" id="KAA3439149.1"/>
    </source>
</evidence>
<keyword evidence="3" id="KW-1185">Reference proteome</keyword>
<dbReference type="CDD" id="cd01951">
    <property type="entry name" value="lectin_L-type"/>
    <property type="match status" value="1"/>
</dbReference>
<evidence type="ECO:0000259" key="1">
    <source>
        <dbReference type="Pfam" id="PF19081"/>
    </source>
</evidence>
<dbReference type="Pfam" id="PF13585">
    <property type="entry name" value="CHU_C"/>
    <property type="match status" value="1"/>
</dbReference>
<dbReference type="PANTHER" id="PTHR32401">
    <property type="entry name" value="CONCANAVALIN A-LIKE LECTIN FAMILY PROTEIN"/>
    <property type="match status" value="1"/>
</dbReference>
<dbReference type="Gene3D" id="2.60.120.200">
    <property type="match status" value="1"/>
</dbReference>
<dbReference type="GO" id="GO:0004553">
    <property type="term" value="F:hydrolase activity, hydrolyzing O-glycosyl compounds"/>
    <property type="evidence" value="ECO:0007669"/>
    <property type="project" value="UniProtKB-ARBA"/>
</dbReference>
<dbReference type="EMBL" id="VKKY01000001">
    <property type="protein sequence ID" value="KAA3439149.1"/>
    <property type="molecule type" value="Genomic_DNA"/>
</dbReference>